<organism evidence="2 3">
    <name type="scientific">Brevundimonas staleyi</name>
    <dbReference type="NCBI Taxonomy" id="74326"/>
    <lineage>
        <taxon>Bacteria</taxon>
        <taxon>Pseudomonadati</taxon>
        <taxon>Pseudomonadota</taxon>
        <taxon>Alphaproteobacteria</taxon>
        <taxon>Caulobacterales</taxon>
        <taxon>Caulobacteraceae</taxon>
        <taxon>Brevundimonas</taxon>
    </lineage>
</organism>
<name>A0ABW0FSQ2_9CAUL</name>
<evidence type="ECO:0000313" key="3">
    <source>
        <dbReference type="Proteomes" id="UP001596152"/>
    </source>
</evidence>
<dbReference type="Proteomes" id="UP001596152">
    <property type="component" value="Unassembled WGS sequence"/>
</dbReference>
<dbReference type="RefSeq" id="WP_374036073.1">
    <property type="nucleotide sequence ID" value="NZ_CP169082.1"/>
</dbReference>
<evidence type="ECO:0000256" key="1">
    <source>
        <dbReference type="SAM" id="Phobius"/>
    </source>
</evidence>
<accession>A0ABW0FSQ2</accession>
<reference evidence="3" key="1">
    <citation type="journal article" date="2019" name="Int. J. Syst. Evol. Microbiol.">
        <title>The Global Catalogue of Microorganisms (GCM) 10K type strain sequencing project: providing services to taxonomists for standard genome sequencing and annotation.</title>
        <authorList>
            <consortium name="The Broad Institute Genomics Platform"/>
            <consortium name="The Broad Institute Genome Sequencing Center for Infectious Disease"/>
            <person name="Wu L."/>
            <person name="Ma J."/>
        </authorList>
    </citation>
    <scope>NUCLEOTIDE SEQUENCE [LARGE SCALE GENOMIC DNA]</scope>
    <source>
        <strain evidence="3">JCM 12125</strain>
    </source>
</reference>
<keyword evidence="3" id="KW-1185">Reference proteome</keyword>
<gene>
    <name evidence="2" type="ORF">ACFPIE_10995</name>
</gene>
<protein>
    <submittedName>
        <fullName evidence="2">Peptidoglycan-binding protein</fullName>
    </submittedName>
</protein>
<feature type="transmembrane region" description="Helical" evidence="1">
    <location>
        <begin position="28"/>
        <end position="53"/>
    </location>
</feature>
<evidence type="ECO:0000313" key="2">
    <source>
        <dbReference type="EMBL" id="MFC5344444.1"/>
    </source>
</evidence>
<keyword evidence="1" id="KW-0812">Transmembrane</keyword>
<sequence length="63" mass="6227">MRQPQVQIDAARAALTEPEVRTGGMQTLAAAALAASAAVLLAGVMILGPGVAIDDTPPTASSL</sequence>
<comment type="caution">
    <text evidence="2">The sequence shown here is derived from an EMBL/GenBank/DDBJ whole genome shotgun (WGS) entry which is preliminary data.</text>
</comment>
<proteinExistence type="predicted"/>
<keyword evidence="1" id="KW-1133">Transmembrane helix</keyword>
<keyword evidence="1" id="KW-0472">Membrane</keyword>
<dbReference type="EMBL" id="JBHSLF010000021">
    <property type="protein sequence ID" value="MFC5344444.1"/>
    <property type="molecule type" value="Genomic_DNA"/>
</dbReference>